<reference evidence="2 3" key="1">
    <citation type="submission" date="2019-06" db="EMBL/GenBank/DDBJ databases">
        <title>Genome sequence analysis of &gt;100 Bacillus licheniformis strains suggests intrinsic resistance to this species.</title>
        <authorList>
            <person name="Wels M."/>
            <person name="Siezen R.J."/>
            <person name="Johansen E."/>
            <person name="Stuer-Lauridsen B."/>
            <person name="Bjerre K."/>
            <person name="Nielsen B.K.K."/>
        </authorList>
    </citation>
    <scope>NUCLEOTIDE SEQUENCE [LARGE SCALE GENOMIC DNA]</scope>
    <source>
        <strain evidence="2 3">BAC-16736</strain>
    </source>
</reference>
<reference evidence="1 4" key="2">
    <citation type="submission" date="2020-12" db="EMBL/GenBank/DDBJ databases">
        <title>FDA dAtabase for Regulatory Grade micrObial Sequences (FDA-ARGOS): Supporting development and validation of Infectious Disease Dx tests.</title>
        <authorList>
            <person name="Nelson B."/>
            <person name="Plummer A."/>
            <person name="Tallon L."/>
            <person name="Sadzewicz L."/>
            <person name="Zhao X."/>
            <person name="Boylan J."/>
            <person name="Ott S."/>
            <person name="Bowen H."/>
            <person name="Vavikolanu K."/>
            <person name="Mehta A."/>
            <person name="Aluvathingal J."/>
            <person name="Nadendla S."/>
            <person name="Myers T."/>
            <person name="Yan Y."/>
            <person name="Sichtig H."/>
        </authorList>
    </citation>
    <scope>NUCLEOTIDE SEQUENCE [LARGE SCALE GENOMIC DNA]</scope>
    <source>
        <strain evidence="1 4">FDAARGOS_923</strain>
    </source>
</reference>
<evidence type="ECO:0000313" key="4">
    <source>
        <dbReference type="Proteomes" id="UP000595038"/>
    </source>
</evidence>
<dbReference type="Proteomes" id="UP000435910">
    <property type="component" value="Unassembled WGS sequence"/>
</dbReference>
<dbReference type="Proteomes" id="UP000595038">
    <property type="component" value="Chromosome"/>
</dbReference>
<dbReference type="GeneID" id="92861996"/>
<evidence type="ECO:0000313" key="1">
    <source>
        <dbReference type="EMBL" id="QPR72039.1"/>
    </source>
</evidence>
<organism evidence="2 3">
    <name type="scientific">Bacillus licheniformis</name>
    <dbReference type="NCBI Taxonomy" id="1402"/>
    <lineage>
        <taxon>Bacteria</taxon>
        <taxon>Bacillati</taxon>
        <taxon>Bacillota</taxon>
        <taxon>Bacilli</taxon>
        <taxon>Bacillales</taxon>
        <taxon>Bacillaceae</taxon>
        <taxon>Bacillus</taxon>
    </lineage>
</organism>
<sequence length="237" mass="26519">MTIRLNINDLHALARQFRYSHQRISDLIRLLNRHFHVLFSSVKTARTCGIDQAQSEMEHELKGFLHTLDDLQHLLHFTEIRMKKTDQMLAEKLFHSGGHLAGYLPIMSSLAAAKCSPGSYKLTAPPLSEPLALMKQIKQNGLSGLITKKRAAAYIQFDEEGQQQLWSARRMISRTIADNLCILAYQQIAKGPLSLTVLLFGKKAEADAADVKTVCLSKNKTITADTLHSFSAKIYSG</sequence>
<protein>
    <submittedName>
        <fullName evidence="2">Uncharacterized protein</fullName>
    </submittedName>
</protein>
<dbReference type="EMBL" id="CP065647">
    <property type="protein sequence ID" value="QPR72039.1"/>
    <property type="molecule type" value="Genomic_DNA"/>
</dbReference>
<accession>A0A1Y0YMS7</accession>
<name>A0A1Y0YMS7_BACLI</name>
<dbReference type="AlphaFoldDB" id="A0A1Y0YMS7"/>
<dbReference type="EMBL" id="NILC01000030">
    <property type="protein sequence ID" value="TWL21974.1"/>
    <property type="molecule type" value="Genomic_DNA"/>
</dbReference>
<evidence type="ECO:0000313" key="3">
    <source>
        <dbReference type="Proteomes" id="UP000435910"/>
    </source>
</evidence>
<dbReference type="RefSeq" id="WP_003181005.1">
    <property type="nucleotide sequence ID" value="NZ_BOQU01000001.1"/>
</dbReference>
<gene>
    <name evidence="2" type="ORF">CHCC16736_0437</name>
    <name evidence="1" type="ORF">I6G80_19805</name>
</gene>
<evidence type="ECO:0000313" key="2">
    <source>
        <dbReference type="EMBL" id="TWL21974.1"/>
    </source>
</evidence>
<proteinExistence type="predicted"/>